<organism evidence="1 2">
    <name type="scientific">Lasiodiplodia mahajangana</name>
    <dbReference type="NCBI Taxonomy" id="1108764"/>
    <lineage>
        <taxon>Eukaryota</taxon>
        <taxon>Fungi</taxon>
        <taxon>Dikarya</taxon>
        <taxon>Ascomycota</taxon>
        <taxon>Pezizomycotina</taxon>
        <taxon>Dothideomycetes</taxon>
        <taxon>Dothideomycetes incertae sedis</taxon>
        <taxon>Botryosphaeriales</taxon>
        <taxon>Botryosphaeriaceae</taxon>
        <taxon>Lasiodiplodia</taxon>
    </lineage>
</organism>
<keyword evidence="2" id="KW-1185">Reference proteome</keyword>
<proteinExistence type="predicted"/>
<evidence type="ECO:0000313" key="2">
    <source>
        <dbReference type="Proteomes" id="UP001153332"/>
    </source>
</evidence>
<gene>
    <name evidence="1" type="ORF">O1611_g4530</name>
</gene>
<dbReference type="EMBL" id="JAPUUL010000862">
    <property type="protein sequence ID" value="KAJ8129101.1"/>
    <property type="molecule type" value="Genomic_DNA"/>
</dbReference>
<reference evidence="1" key="1">
    <citation type="submission" date="2022-12" db="EMBL/GenBank/DDBJ databases">
        <title>Genome Sequence of Lasiodiplodia mahajangana.</title>
        <authorList>
            <person name="Buettner E."/>
        </authorList>
    </citation>
    <scope>NUCLEOTIDE SEQUENCE</scope>
    <source>
        <strain evidence="1">VT137</strain>
    </source>
</reference>
<dbReference type="Proteomes" id="UP001153332">
    <property type="component" value="Unassembled WGS sequence"/>
</dbReference>
<protein>
    <submittedName>
        <fullName evidence="1">Uncharacterized protein</fullName>
    </submittedName>
</protein>
<comment type="caution">
    <text evidence="1">The sequence shown here is derived from an EMBL/GenBank/DDBJ whole genome shotgun (WGS) entry which is preliminary data.</text>
</comment>
<evidence type="ECO:0000313" key="1">
    <source>
        <dbReference type="EMBL" id="KAJ8129101.1"/>
    </source>
</evidence>
<sequence>MDWDELAEEQCQRIFRAWLQSLAQKWPDLLTQIASQCRPDARVTEVSRFTTGAYNLCRIVTFDNGERLLVRFPILGRSHFRSEKVEDEIFVMRYLAEHTRVPVPTVIGKGNWLGCPYMIMSVIEGTLLSKCLGDPTVESPNLSPTVSDSKLERAYHGMAQLVLELSKPTFPSIGALGGDSRYKVVKRPLTLNMNDLVHVGGYPPSEFTNRMFRTASEYFQELATQQFLHLKHQRNNAVRDEVDCRKKYIARCLFRRIARDIQTEPGPFRLYCDDFRPSNVLVSESDLTVNGVIDWEFTYVAPSEFTYTAPWWLLFESPEAWESDLNKFLDRYRPRLQLFLKVLRACEDQQIWTGALLERQRLSGRMERSMESGLFWFCLAARRSFMFDDIYWTFLDKQYFGTLNSLDDRLPLLTQEERDGLDDFVQMKLQQAEEKKVPEHLSLDALVDQK</sequence>
<accession>A0ACC2JNQ7</accession>
<name>A0ACC2JNQ7_9PEZI</name>